<comment type="caution">
    <text evidence="4">The sequence shown here is derived from an EMBL/GenBank/DDBJ whole genome shotgun (WGS) entry which is preliminary data.</text>
</comment>
<dbReference type="PROSITE" id="PS51186">
    <property type="entry name" value="GNAT"/>
    <property type="match status" value="1"/>
</dbReference>
<evidence type="ECO:0000256" key="2">
    <source>
        <dbReference type="ARBA" id="ARBA00023315"/>
    </source>
</evidence>
<dbReference type="SUPFAM" id="SSF55729">
    <property type="entry name" value="Acyl-CoA N-acyltransferases (Nat)"/>
    <property type="match status" value="1"/>
</dbReference>
<dbReference type="CDD" id="cd04301">
    <property type="entry name" value="NAT_SF"/>
    <property type="match status" value="1"/>
</dbReference>
<evidence type="ECO:0000256" key="1">
    <source>
        <dbReference type="ARBA" id="ARBA00022679"/>
    </source>
</evidence>
<organism evidence="4 5">
    <name type="scientific">Streptomyces syringium</name>
    <dbReference type="NCBI Taxonomy" id="76729"/>
    <lineage>
        <taxon>Bacteria</taxon>
        <taxon>Bacillati</taxon>
        <taxon>Actinomycetota</taxon>
        <taxon>Actinomycetes</taxon>
        <taxon>Kitasatosporales</taxon>
        <taxon>Streptomycetaceae</taxon>
        <taxon>Streptomyces</taxon>
    </lineage>
</organism>
<sequence>MSLTIRPYQEGDAHVIAELYNRHRDNPNPVAGGITGADLARELAERETAMFLVAMDDERLVGTFGLFHNTGRRSARAGELIADMFFVHPAHRGGMVTGRLFTEAVEWMMRSGCLVLRLTVNPANTVAFRLYRRVGCVSVGRAVPGEDGNVELHNYIPLVLRSVFADLGERATAALGSLTSFASVSESRDDELSSDVRVVDGVRTIDYCLALGEFRIDATVDVDRGAVREARLTEPGGEVRALRITPAPYRVRDVRGVAPYRFTEGALTCEVDGEDGTVRVLADGHLGPVFVSTWPSCRADRPAGWREGEPRDLTLEPACGGVRVTERHGDDTVTGTFTLDGTALLQEFTRTGSATGRVFQTVGLRQGVFTDAEGQAHPIGLGLGVRDASEVVAASRTAPVGGVLTWQGSDVRLSLPVDGRVRLVHSTLLERGLTPGPDGVARMRTEIRPGRAVPARDLEVHAGAGGVTVWREGTTKVLRSPYPRTRSYGYHPHWSAGLWVTRENSRHDRAAGLGWGVPDTGAWEEKHPLGLYAPGTGLGWEITPADGGLRVDVRAPGTDRESVLWLTPYAPLTTSVVLESAGERWELSSGDFRQVWARRASVRLSDGRWLHCAPAASPGDELVLRSTSSGLLVGGVSAAEESAWLLSVHDGPFSS</sequence>
<keyword evidence="1" id="KW-0808">Transferase</keyword>
<proteinExistence type="predicted"/>
<dbReference type="Pfam" id="PF00583">
    <property type="entry name" value="Acetyltransf_1"/>
    <property type="match status" value="1"/>
</dbReference>
<evidence type="ECO:0000259" key="3">
    <source>
        <dbReference type="PROSITE" id="PS51186"/>
    </source>
</evidence>
<dbReference type="EMBL" id="JAGIOH010000001">
    <property type="protein sequence ID" value="MBP2403914.1"/>
    <property type="molecule type" value="Genomic_DNA"/>
</dbReference>
<dbReference type="GeneID" id="91570260"/>
<dbReference type="PANTHER" id="PTHR43877:SF2">
    <property type="entry name" value="AMINOALKYLPHOSPHONATE N-ACETYLTRANSFERASE-RELATED"/>
    <property type="match status" value="1"/>
</dbReference>
<dbReference type="PANTHER" id="PTHR43877">
    <property type="entry name" value="AMINOALKYLPHOSPHONATE N-ACETYLTRANSFERASE-RELATED-RELATED"/>
    <property type="match status" value="1"/>
</dbReference>
<dbReference type="RefSeq" id="WP_130878606.1">
    <property type="nucleotide sequence ID" value="NZ_JAGIOH010000001.1"/>
</dbReference>
<accession>A0ABS4Y568</accession>
<dbReference type="InterPro" id="IPR016181">
    <property type="entry name" value="Acyl_CoA_acyltransferase"/>
</dbReference>
<dbReference type="InterPro" id="IPR050832">
    <property type="entry name" value="Bact_Acetyltransf"/>
</dbReference>
<feature type="domain" description="N-acetyltransferase" evidence="3">
    <location>
        <begin position="3"/>
        <end position="162"/>
    </location>
</feature>
<name>A0ABS4Y568_9ACTN</name>
<dbReference type="Proteomes" id="UP001519291">
    <property type="component" value="Unassembled WGS sequence"/>
</dbReference>
<protein>
    <submittedName>
        <fullName evidence="4">GNAT superfamily N-acetyltransferase</fullName>
    </submittedName>
</protein>
<evidence type="ECO:0000313" key="4">
    <source>
        <dbReference type="EMBL" id="MBP2403914.1"/>
    </source>
</evidence>
<keyword evidence="2" id="KW-0012">Acyltransferase</keyword>
<evidence type="ECO:0000313" key="5">
    <source>
        <dbReference type="Proteomes" id="UP001519291"/>
    </source>
</evidence>
<reference evidence="4 5" key="1">
    <citation type="submission" date="2021-03" db="EMBL/GenBank/DDBJ databases">
        <title>Sequencing the genomes of 1000 actinobacteria strains.</title>
        <authorList>
            <person name="Klenk H.-P."/>
        </authorList>
    </citation>
    <scope>NUCLEOTIDE SEQUENCE [LARGE SCALE GENOMIC DNA]</scope>
    <source>
        <strain evidence="4 5">DSM 41480</strain>
    </source>
</reference>
<keyword evidence="5" id="KW-1185">Reference proteome</keyword>
<gene>
    <name evidence="4" type="ORF">JO379_003383</name>
</gene>
<dbReference type="InterPro" id="IPR000182">
    <property type="entry name" value="GNAT_dom"/>
</dbReference>
<dbReference type="Gene3D" id="3.40.630.30">
    <property type="match status" value="1"/>
</dbReference>